<evidence type="ECO:0000313" key="2">
    <source>
        <dbReference type="EMBL" id="ERK55357.1"/>
    </source>
</evidence>
<dbReference type="EMBL" id="ACVN02000297">
    <property type="protein sequence ID" value="ERK50707.1"/>
    <property type="molecule type" value="Genomic_DNA"/>
</dbReference>
<evidence type="ECO:0000313" key="3">
    <source>
        <dbReference type="EMBL" id="ERK56222.1"/>
    </source>
</evidence>
<comment type="caution">
    <text evidence="3">The sequence shown here is derived from an EMBL/GenBank/DDBJ whole genome shotgun (WGS) entry which is preliminary data.</text>
</comment>
<dbReference type="AlphaFoldDB" id="U2S055"/>
<accession>U2S055</accession>
<organism evidence="3 4">
    <name type="scientific">Propionibacterium acidifaciens F0233</name>
    <dbReference type="NCBI Taxonomy" id="553198"/>
    <lineage>
        <taxon>Bacteria</taxon>
        <taxon>Bacillati</taxon>
        <taxon>Actinomycetota</taxon>
        <taxon>Actinomycetes</taxon>
        <taxon>Propionibacteriales</taxon>
        <taxon>Propionibacteriaceae</taxon>
        <taxon>Propionibacterium</taxon>
    </lineage>
</organism>
<dbReference type="Proteomes" id="UP000017052">
    <property type="component" value="Unassembled WGS sequence"/>
</dbReference>
<keyword evidence="4" id="KW-1185">Reference proteome</keyword>
<reference evidence="3 4" key="1">
    <citation type="submission" date="2013-08" db="EMBL/GenBank/DDBJ databases">
        <authorList>
            <person name="Durkin A.S."/>
            <person name="Haft D.R."/>
            <person name="McCorrison J."/>
            <person name="Torralba M."/>
            <person name="Gillis M."/>
            <person name="Haft D.H."/>
            <person name="Methe B."/>
            <person name="Sutton G."/>
            <person name="Nelson K.E."/>
        </authorList>
    </citation>
    <scope>NUCLEOTIDE SEQUENCE [LARGE SCALE GENOMIC DNA]</scope>
    <source>
        <strain evidence="3 4">F0233</strain>
    </source>
</reference>
<protein>
    <submittedName>
        <fullName evidence="3">Uncharacterized protein</fullName>
    </submittedName>
</protein>
<evidence type="ECO:0000313" key="4">
    <source>
        <dbReference type="Proteomes" id="UP000017052"/>
    </source>
</evidence>
<dbReference type="EMBL" id="ACVN02000160">
    <property type="protein sequence ID" value="ERK56222.1"/>
    <property type="molecule type" value="Genomic_DNA"/>
</dbReference>
<gene>
    <name evidence="3" type="ORF">HMPREF0682_0631</name>
    <name evidence="1" type="ORF">HMPREF0682_1069</name>
    <name evidence="2" type="ORF">HMPREF0682_2023</name>
</gene>
<proteinExistence type="predicted"/>
<name>U2S055_9ACTN</name>
<sequence>MACFLVGCSGRVRGWGLCGSGCVVRLFLDNSTACFSVSVFCVGLLWAGMVFL</sequence>
<dbReference type="EMBL" id="ACVN02000189">
    <property type="protein sequence ID" value="ERK55357.1"/>
    <property type="molecule type" value="Genomic_DNA"/>
</dbReference>
<evidence type="ECO:0000313" key="1">
    <source>
        <dbReference type="EMBL" id="ERK50707.1"/>
    </source>
</evidence>